<protein>
    <recommendedName>
        <fullName evidence="5">AIG1-type G domain-containing protein</fullName>
    </recommendedName>
</protein>
<name>A0A3Q0SJ52_AMPCI</name>
<dbReference type="Pfam" id="PF04548">
    <property type="entry name" value="AIG1"/>
    <property type="match status" value="1"/>
</dbReference>
<dbReference type="Gene3D" id="3.40.50.300">
    <property type="entry name" value="P-loop containing nucleotide triphosphate hydrolases"/>
    <property type="match status" value="1"/>
</dbReference>
<evidence type="ECO:0000313" key="6">
    <source>
        <dbReference type="Ensembl" id="ENSACIP00000021748.1"/>
    </source>
</evidence>
<dbReference type="FunFam" id="3.40.50.300:FF:000366">
    <property type="entry name" value="GTPase, IMAP family member 2"/>
    <property type="match status" value="1"/>
</dbReference>
<proteinExistence type="inferred from homology"/>
<dbReference type="Ensembl" id="ENSACIT00000022318.1">
    <property type="protein sequence ID" value="ENSACIP00000021748.1"/>
    <property type="gene ID" value="ENSACIG00000016888.1"/>
</dbReference>
<dbReference type="Proteomes" id="UP000261340">
    <property type="component" value="Unplaced"/>
</dbReference>
<evidence type="ECO:0000256" key="1">
    <source>
        <dbReference type="ARBA" id="ARBA00008535"/>
    </source>
</evidence>
<comment type="similarity">
    <text evidence="1">Belongs to the TRAFAC class TrmE-Era-EngA-EngB-Septin-like GTPase superfamily. AIG1/Toc34/Toc159-like paraseptin GTPase family. IAN subfamily.</text>
</comment>
<evidence type="ECO:0000256" key="2">
    <source>
        <dbReference type="ARBA" id="ARBA00022741"/>
    </source>
</evidence>
<dbReference type="PANTHER" id="PTHR10903">
    <property type="entry name" value="GTPASE, IMAP FAMILY MEMBER-RELATED"/>
    <property type="match status" value="1"/>
</dbReference>
<dbReference type="CDD" id="cd01852">
    <property type="entry name" value="AIG1"/>
    <property type="match status" value="1"/>
</dbReference>
<reference evidence="6" key="1">
    <citation type="submission" date="2025-08" db="UniProtKB">
        <authorList>
            <consortium name="Ensembl"/>
        </authorList>
    </citation>
    <scope>IDENTIFICATION</scope>
</reference>
<reference evidence="6" key="2">
    <citation type="submission" date="2025-09" db="UniProtKB">
        <authorList>
            <consortium name="Ensembl"/>
        </authorList>
    </citation>
    <scope>IDENTIFICATION</scope>
</reference>
<dbReference type="AlphaFoldDB" id="A0A3Q0SJ52"/>
<dbReference type="GO" id="GO:0005525">
    <property type="term" value="F:GTP binding"/>
    <property type="evidence" value="ECO:0007669"/>
    <property type="project" value="UniProtKB-KW"/>
</dbReference>
<sequence length="305" mass="33978">MNDRTQGFPADNFPKHHTVSTGAEKRDLRIVLVGKTGFGKSATGNTILGEKSFFSRLSPSSVTQKCEKKTCQFDGQKLAIVDTPGLFEIEKDPEKLKKELFRCYFLSAPGPHVFLVVIQAGRFTKEDQKTVKIIQDVFGQESARYTVVLFTHGDALKEENVSIDDVISESQALQDFISQCGGGHHVFNNKDNDNSQVTELLKKINRMIENNGGKYYTNEIFENSEKAVQETMAKLQKDDSNLTPEEARKKAEEYNTLTLDDSAATSSATTHRVVSAKTRISRLPPLFTFVSLCAINVLMLKTGLN</sequence>
<dbReference type="InterPro" id="IPR045058">
    <property type="entry name" value="GIMA/IAN/Toc"/>
</dbReference>
<dbReference type="GeneTree" id="ENSGT01120000271858"/>
<dbReference type="InterPro" id="IPR027417">
    <property type="entry name" value="P-loop_NTPase"/>
</dbReference>
<keyword evidence="3" id="KW-0342">GTP-binding</keyword>
<feature type="region of interest" description="Disordered" evidence="4">
    <location>
        <begin position="1"/>
        <end position="21"/>
    </location>
</feature>
<feature type="domain" description="AIG1-type G" evidence="5">
    <location>
        <begin position="25"/>
        <end position="225"/>
    </location>
</feature>
<dbReference type="PANTHER" id="PTHR10903:SF186">
    <property type="entry name" value="GTPASE IMAP FAMILY MEMBER 4-LIKE-RELATED"/>
    <property type="match status" value="1"/>
</dbReference>
<evidence type="ECO:0000313" key="7">
    <source>
        <dbReference type="Proteomes" id="UP000261340"/>
    </source>
</evidence>
<keyword evidence="7" id="KW-1185">Reference proteome</keyword>
<dbReference type="InterPro" id="IPR006703">
    <property type="entry name" value="G_AIG1"/>
</dbReference>
<accession>A0A3Q0SJ52</accession>
<evidence type="ECO:0000256" key="3">
    <source>
        <dbReference type="ARBA" id="ARBA00023134"/>
    </source>
</evidence>
<evidence type="ECO:0000256" key="4">
    <source>
        <dbReference type="SAM" id="MobiDB-lite"/>
    </source>
</evidence>
<dbReference type="SUPFAM" id="SSF52540">
    <property type="entry name" value="P-loop containing nucleoside triphosphate hydrolases"/>
    <property type="match status" value="1"/>
</dbReference>
<keyword evidence="2" id="KW-0547">Nucleotide-binding</keyword>
<organism evidence="6 7">
    <name type="scientific">Amphilophus citrinellus</name>
    <name type="common">Midas cichlid</name>
    <name type="synonym">Cichlasoma citrinellum</name>
    <dbReference type="NCBI Taxonomy" id="61819"/>
    <lineage>
        <taxon>Eukaryota</taxon>
        <taxon>Metazoa</taxon>
        <taxon>Chordata</taxon>
        <taxon>Craniata</taxon>
        <taxon>Vertebrata</taxon>
        <taxon>Euteleostomi</taxon>
        <taxon>Actinopterygii</taxon>
        <taxon>Neopterygii</taxon>
        <taxon>Teleostei</taxon>
        <taxon>Neoteleostei</taxon>
        <taxon>Acanthomorphata</taxon>
        <taxon>Ovalentaria</taxon>
        <taxon>Cichlomorphae</taxon>
        <taxon>Cichliformes</taxon>
        <taxon>Cichlidae</taxon>
        <taxon>New World cichlids</taxon>
        <taxon>Cichlasomatinae</taxon>
        <taxon>Heroini</taxon>
        <taxon>Amphilophus</taxon>
    </lineage>
</organism>
<dbReference type="OMA" id="LNRIKMC"/>
<dbReference type="STRING" id="61819.ENSACIP00000021748"/>
<evidence type="ECO:0000259" key="5">
    <source>
        <dbReference type="PROSITE" id="PS51720"/>
    </source>
</evidence>
<dbReference type="PROSITE" id="PS51720">
    <property type="entry name" value="G_AIG1"/>
    <property type="match status" value="1"/>
</dbReference>